<protein>
    <submittedName>
        <fullName evidence="1">Uncharacterized protein</fullName>
    </submittedName>
</protein>
<gene>
    <name evidence="1" type="ORF">CLOSTMETH_03385</name>
</gene>
<dbReference type="HOGENOM" id="CLU_2583542_0_0_9"/>
<keyword evidence="2" id="KW-1185">Reference proteome</keyword>
<dbReference type="AlphaFoldDB" id="C0EHP0"/>
<dbReference type="Proteomes" id="UP000003340">
    <property type="component" value="Unassembled WGS sequence"/>
</dbReference>
<evidence type="ECO:0000313" key="1">
    <source>
        <dbReference type="EMBL" id="EEG28970.1"/>
    </source>
</evidence>
<accession>C0EHP0</accession>
<organism evidence="1 2">
    <name type="scientific">[Clostridium] methylpentosum DSM 5476</name>
    <dbReference type="NCBI Taxonomy" id="537013"/>
    <lineage>
        <taxon>Bacteria</taxon>
        <taxon>Bacillati</taxon>
        <taxon>Bacillota</taxon>
        <taxon>Clostridia</taxon>
        <taxon>Eubacteriales</taxon>
        <taxon>Oscillospiraceae</taxon>
        <taxon>Oscillospiraceae incertae sedis</taxon>
    </lineage>
</organism>
<evidence type="ECO:0000313" key="2">
    <source>
        <dbReference type="Proteomes" id="UP000003340"/>
    </source>
</evidence>
<reference evidence="1 2" key="1">
    <citation type="submission" date="2009-01" db="EMBL/GenBank/DDBJ databases">
        <authorList>
            <person name="Fulton L."/>
            <person name="Clifton S."/>
            <person name="Fulton B."/>
            <person name="Xu J."/>
            <person name="Minx P."/>
            <person name="Pepin K.H."/>
            <person name="Johnson M."/>
            <person name="Bhonagiri V."/>
            <person name="Nash W.E."/>
            <person name="Mardis E.R."/>
            <person name="Wilson R.K."/>
        </authorList>
    </citation>
    <scope>NUCLEOTIDE SEQUENCE [LARGE SCALE GENOMIC DNA]</scope>
    <source>
        <strain evidence="1 2">DSM 5476</strain>
    </source>
</reference>
<proteinExistence type="predicted"/>
<sequence length="80" mass="8973">MPKAQQSKGLLQYCAALLVWSIELCGAVLKKGCHGRSKKDSSSLFPAKRGGVTLHTAPEICLHHNRNREFRETRLKLDKD</sequence>
<comment type="caution">
    <text evidence="1">The sequence shown here is derived from an EMBL/GenBank/DDBJ whole genome shotgun (WGS) entry which is preliminary data.</text>
</comment>
<reference evidence="1 2" key="2">
    <citation type="submission" date="2009-02" db="EMBL/GenBank/DDBJ databases">
        <title>Draft genome sequence of Clostridium methylpentosum (DSM 5476).</title>
        <authorList>
            <person name="Sudarsanam P."/>
            <person name="Ley R."/>
            <person name="Guruge J."/>
            <person name="Turnbaugh P.J."/>
            <person name="Mahowald M."/>
            <person name="Liep D."/>
            <person name="Gordon J."/>
        </authorList>
    </citation>
    <scope>NUCLEOTIDE SEQUENCE [LARGE SCALE GENOMIC DNA]</scope>
    <source>
        <strain evidence="1 2">DSM 5476</strain>
    </source>
</reference>
<name>C0EHP0_9FIRM</name>
<dbReference type="EMBL" id="ACEC01000119">
    <property type="protein sequence ID" value="EEG28970.1"/>
    <property type="molecule type" value="Genomic_DNA"/>
</dbReference>
<dbReference type="STRING" id="537013.CLOSTMETH_03385"/>